<evidence type="ECO:0000313" key="4">
    <source>
        <dbReference type="EMBL" id="SFR88339.1"/>
    </source>
</evidence>
<evidence type="ECO:0000313" key="5">
    <source>
        <dbReference type="Proteomes" id="UP000199062"/>
    </source>
</evidence>
<feature type="compositionally biased region" description="Acidic residues" evidence="2">
    <location>
        <begin position="283"/>
        <end position="300"/>
    </location>
</feature>
<feature type="compositionally biased region" description="Acidic residues" evidence="2">
    <location>
        <begin position="317"/>
        <end position="330"/>
    </location>
</feature>
<organism evidence="4 5">
    <name type="scientific">Halomicrobium zhouii</name>
    <dbReference type="NCBI Taxonomy" id="767519"/>
    <lineage>
        <taxon>Archaea</taxon>
        <taxon>Methanobacteriati</taxon>
        <taxon>Methanobacteriota</taxon>
        <taxon>Stenosarchaea group</taxon>
        <taxon>Halobacteria</taxon>
        <taxon>Halobacteriales</taxon>
        <taxon>Haloarculaceae</taxon>
        <taxon>Halomicrobium</taxon>
    </lineage>
</organism>
<feature type="compositionally biased region" description="Acidic residues" evidence="2">
    <location>
        <begin position="455"/>
        <end position="489"/>
    </location>
</feature>
<dbReference type="PROSITE" id="PS51352">
    <property type="entry name" value="THIOREDOXIN_2"/>
    <property type="match status" value="1"/>
</dbReference>
<dbReference type="InterPro" id="IPR050455">
    <property type="entry name" value="Tpx_Peroxidase_subfamily"/>
</dbReference>
<dbReference type="Gene3D" id="3.40.30.10">
    <property type="entry name" value="Glutaredoxin"/>
    <property type="match status" value="1"/>
</dbReference>
<dbReference type="STRING" id="767519.SAMN05216559_0474"/>
<accession>A0A1I6KAV6</accession>
<feature type="compositionally biased region" description="Basic and acidic residues" evidence="2">
    <location>
        <begin position="263"/>
        <end position="282"/>
    </location>
</feature>
<feature type="compositionally biased region" description="Acidic residues" evidence="2">
    <location>
        <begin position="563"/>
        <end position="583"/>
    </location>
</feature>
<feature type="compositionally biased region" description="Acidic residues" evidence="2">
    <location>
        <begin position="401"/>
        <end position="420"/>
    </location>
</feature>
<feature type="compositionally biased region" description="Low complexity" evidence="2">
    <location>
        <begin position="490"/>
        <end position="508"/>
    </location>
</feature>
<dbReference type="GO" id="GO:0016209">
    <property type="term" value="F:antioxidant activity"/>
    <property type="evidence" value="ECO:0007669"/>
    <property type="project" value="InterPro"/>
</dbReference>
<evidence type="ECO:0000256" key="1">
    <source>
        <dbReference type="ARBA" id="ARBA00023284"/>
    </source>
</evidence>
<gene>
    <name evidence="4" type="ORF">SAMN05216559_0474</name>
</gene>
<dbReference type="InterPro" id="IPR036249">
    <property type="entry name" value="Thioredoxin-like_sf"/>
</dbReference>
<dbReference type="GO" id="GO:0016491">
    <property type="term" value="F:oxidoreductase activity"/>
    <property type="evidence" value="ECO:0007669"/>
    <property type="project" value="InterPro"/>
</dbReference>
<dbReference type="InterPro" id="IPR013766">
    <property type="entry name" value="Thioredoxin_domain"/>
</dbReference>
<protein>
    <submittedName>
        <fullName evidence="4">Peroxiredoxin</fullName>
    </submittedName>
</protein>
<feature type="compositionally biased region" description="Acidic residues" evidence="2">
    <location>
        <begin position="338"/>
        <end position="361"/>
    </location>
</feature>
<feature type="compositionally biased region" description="Basic and acidic residues" evidence="2">
    <location>
        <begin position="387"/>
        <end position="397"/>
    </location>
</feature>
<dbReference type="Proteomes" id="UP000199062">
    <property type="component" value="Unassembled WGS sequence"/>
</dbReference>
<evidence type="ECO:0000259" key="3">
    <source>
        <dbReference type="PROSITE" id="PS51352"/>
    </source>
</evidence>
<proteinExistence type="predicted"/>
<keyword evidence="5" id="KW-1185">Reference proteome</keyword>
<sequence>MVLPVIPAGTDAPEFELPGLVDGEHRRVALGEFLGDDVVILAFYPADFNPACDFDSDLDELDLFTMQKDVEVLAIGPDTLYSHAAFADEYDLHIPLLSDTSHDVAETYGVDFEDDVGQRLVERAVFVVDHDGVIQYAWSTRDMAELPRSEEIKDAIADTGGDDTAFARYRVGHAHYTEGRRAFTSAMGSYRDSEWMVAQSDFRRAREEFEEAADHLDSSARFVDDETFEAYYERSQEKATALWQAADWLSKSASEYSSGRGAEGQRLRDDAEGPLETARDLGEPVDPDDWPPDEDADDEHDSFLPQEAEGDSALAVDIDEAAESEAEGAEAEFAGTDVDGDAEGEESGGEIDDAELQEIEAELTASQPDNPEGEELEEAPTSMVDAPPERTDERVDGSDVGGDDGAEDAGDDEIDDDDLKELEAEMQASQSAAEAANRAAADEDPSDDGERAPLDDDGGGELDGDADGADDGVDPLAESPDDAPADPDADLSSGGSPAPGASRSLEPAGGDGSGPGGGDPLEPDGSDDALDTDGPGDDDDVLDDEPQGASDEDLADIPTAEDLAADEDGEDEDGGDEADEPSDESGGSGY</sequence>
<evidence type="ECO:0000256" key="2">
    <source>
        <dbReference type="SAM" id="MobiDB-lite"/>
    </source>
</evidence>
<feature type="domain" description="Thioredoxin" evidence="3">
    <location>
        <begin position="6"/>
        <end position="157"/>
    </location>
</feature>
<feature type="region of interest" description="Disordered" evidence="2">
    <location>
        <begin position="255"/>
        <end position="590"/>
    </location>
</feature>
<dbReference type="AlphaFoldDB" id="A0A1I6KAV6"/>
<keyword evidence="1" id="KW-0676">Redox-active center</keyword>
<dbReference type="PANTHER" id="PTHR43110">
    <property type="entry name" value="THIOL PEROXIDASE"/>
    <property type="match status" value="1"/>
</dbReference>
<dbReference type="Pfam" id="PF00578">
    <property type="entry name" value="AhpC-TSA"/>
    <property type="match status" value="1"/>
</dbReference>
<dbReference type="PANTHER" id="PTHR43110:SF1">
    <property type="entry name" value="THIOL PEROXIDASE"/>
    <property type="match status" value="1"/>
</dbReference>
<feature type="compositionally biased region" description="Low complexity" evidence="2">
    <location>
        <begin position="425"/>
        <end position="439"/>
    </location>
</feature>
<dbReference type="InterPro" id="IPR000866">
    <property type="entry name" value="AhpC/TSA"/>
</dbReference>
<feature type="compositionally biased region" description="Acidic residues" evidence="2">
    <location>
        <begin position="521"/>
        <end position="555"/>
    </location>
</feature>
<feature type="compositionally biased region" description="Gly residues" evidence="2">
    <location>
        <begin position="509"/>
        <end position="519"/>
    </location>
</feature>
<dbReference type="SUPFAM" id="SSF52833">
    <property type="entry name" value="Thioredoxin-like"/>
    <property type="match status" value="1"/>
</dbReference>
<dbReference type="EMBL" id="FOZK01000001">
    <property type="protein sequence ID" value="SFR88339.1"/>
    <property type="molecule type" value="Genomic_DNA"/>
</dbReference>
<name>A0A1I6KAV6_9EURY</name>
<reference evidence="4 5" key="1">
    <citation type="submission" date="2016-10" db="EMBL/GenBank/DDBJ databases">
        <authorList>
            <person name="de Groot N.N."/>
        </authorList>
    </citation>
    <scope>NUCLEOTIDE SEQUENCE [LARGE SCALE GENOMIC DNA]</scope>
    <source>
        <strain evidence="4 5">CGMCC 1.10457</strain>
    </source>
</reference>